<dbReference type="STRING" id="1381081.BIY22_11665"/>
<dbReference type="Proteomes" id="UP000186313">
    <property type="component" value="Unassembled WGS sequence"/>
</dbReference>
<keyword evidence="3" id="KW-0548">Nucleotidyltransferase</keyword>
<evidence type="ECO:0000256" key="1">
    <source>
        <dbReference type="ARBA" id="ARBA00012524"/>
    </source>
</evidence>
<evidence type="ECO:0000313" key="5">
    <source>
        <dbReference type="EMBL" id="OLQ86299.1"/>
    </source>
</evidence>
<proteinExistence type="predicted"/>
<dbReference type="EMBL" id="MJMJ01000043">
    <property type="protein sequence ID" value="OLQ86299.1"/>
    <property type="molecule type" value="Genomic_DNA"/>
</dbReference>
<evidence type="ECO:0000256" key="3">
    <source>
        <dbReference type="ARBA" id="ARBA00022695"/>
    </source>
</evidence>
<reference evidence="5 6" key="1">
    <citation type="submission" date="2016-09" db="EMBL/GenBank/DDBJ databases">
        <title>Genomic Taxonomy of the Vibrionaceae.</title>
        <authorList>
            <person name="Gonzalez-Castillo A."/>
            <person name="Gomez-Gil B."/>
            <person name="Enciso-Ibarra K."/>
        </authorList>
    </citation>
    <scope>NUCLEOTIDE SEQUENCE [LARGE SCALE GENOMIC DNA]</scope>
    <source>
        <strain evidence="5 6">CAIM 703</strain>
    </source>
</reference>
<organism evidence="5 6">
    <name type="scientific">Vibrio panuliri</name>
    <dbReference type="NCBI Taxonomy" id="1381081"/>
    <lineage>
        <taxon>Bacteria</taxon>
        <taxon>Pseudomonadati</taxon>
        <taxon>Pseudomonadota</taxon>
        <taxon>Gammaproteobacteria</taxon>
        <taxon>Vibrionales</taxon>
        <taxon>Vibrionaceae</taxon>
        <taxon>Vibrio</taxon>
    </lineage>
</organism>
<protein>
    <recommendedName>
        <fullName evidence="1">citrate lyase holo-[acyl-carrier protein] synthase</fullName>
        <ecNumber evidence="1">2.7.7.61</ecNumber>
    </recommendedName>
</protein>
<gene>
    <name evidence="5" type="ORF">BIY22_11665</name>
</gene>
<dbReference type="GO" id="GO:0051191">
    <property type="term" value="P:prosthetic group biosynthetic process"/>
    <property type="evidence" value="ECO:0007669"/>
    <property type="project" value="InterPro"/>
</dbReference>
<dbReference type="RefSeq" id="WP_075710151.1">
    <property type="nucleotide sequence ID" value="NZ_MJMJ01000043.1"/>
</dbReference>
<keyword evidence="2" id="KW-0808">Transferase</keyword>
<dbReference type="AlphaFoldDB" id="A0A1Q9HAU7"/>
<dbReference type="Pfam" id="PF03802">
    <property type="entry name" value="CitX"/>
    <property type="match status" value="1"/>
</dbReference>
<dbReference type="EC" id="2.7.7.61" evidence="1"/>
<evidence type="ECO:0000256" key="2">
    <source>
        <dbReference type="ARBA" id="ARBA00022679"/>
    </source>
</evidence>
<evidence type="ECO:0000313" key="6">
    <source>
        <dbReference type="Proteomes" id="UP000186313"/>
    </source>
</evidence>
<comment type="caution">
    <text evidence="5">The sequence shown here is derived from an EMBL/GenBank/DDBJ whole genome shotgun (WGS) entry which is preliminary data.</text>
</comment>
<dbReference type="GO" id="GO:0050519">
    <property type="term" value="F:holo-citrate lyase synthase activity"/>
    <property type="evidence" value="ECO:0007669"/>
    <property type="project" value="UniProtKB-EC"/>
</dbReference>
<accession>A0A1Q9HAU7</accession>
<comment type="catalytic activity">
    <reaction evidence="4">
        <text>apo-[citrate lyase ACP] + 2'-(5''-triphospho-alpha-D-ribosyl)-3'-dephospho-CoA = holo-[citrate lyase ACP] + diphosphate</text>
        <dbReference type="Rhea" id="RHEA:16333"/>
        <dbReference type="Rhea" id="RHEA-COMP:10157"/>
        <dbReference type="Rhea" id="RHEA-COMP:10158"/>
        <dbReference type="ChEBI" id="CHEBI:29999"/>
        <dbReference type="ChEBI" id="CHEBI:33019"/>
        <dbReference type="ChEBI" id="CHEBI:61378"/>
        <dbReference type="ChEBI" id="CHEBI:82683"/>
        <dbReference type="EC" id="2.7.7.61"/>
    </reaction>
</comment>
<name>A0A1Q9HAU7_9VIBR</name>
<dbReference type="InterPro" id="IPR005551">
    <property type="entry name" value="CitX"/>
</dbReference>
<evidence type="ECO:0000256" key="4">
    <source>
        <dbReference type="ARBA" id="ARBA00048574"/>
    </source>
</evidence>
<sequence length="163" mass="18820">MDSVSPHEQYHAQREKFLSHYRLPIVTLKLNLPNELNHKGFAQSLFESALNAFEQKLNESNIQIVDKKLFPNASHQAMFSVQFHSITLLKKLMMQLERDHPWGALFNFDVTSEQGETLSRRSAYMQPRRCIICSEPMQTCIATKRHTVTEVEQAVVKLMAMGD</sequence>